<dbReference type="SUPFAM" id="SSF55729">
    <property type="entry name" value="Acyl-CoA N-acyltransferases (Nat)"/>
    <property type="match status" value="1"/>
</dbReference>
<dbReference type="PROSITE" id="PS51186">
    <property type="entry name" value="GNAT"/>
    <property type="match status" value="1"/>
</dbReference>
<evidence type="ECO:0000313" key="2">
    <source>
        <dbReference type="EMBL" id="GAA0376593.1"/>
    </source>
</evidence>
<dbReference type="InterPro" id="IPR000182">
    <property type="entry name" value="GNAT_dom"/>
</dbReference>
<evidence type="ECO:0000259" key="1">
    <source>
        <dbReference type="PROSITE" id="PS51186"/>
    </source>
</evidence>
<organism evidence="2 3">
    <name type="scientific">Streptomyces blastmyceticus</name>
    <dbReference type="NCBI Taxonomy" id="68180"/>
    <lineage>
        <taxon>Bacteria</taxon>
        <taxon>Bacillati</taxon>
        <taxon>Actinomycetota</taxon>
        <taxon>Actinomycetes</taxon>
        <taxon>Kitasatosporales</taxon>
        <taxon>Streptomycetaceae</taxon>
        <taxon>Streptomyces</taxon>
    </lineage>
</organism>
<dbReference type="PANTHER" id="PTHR43792">
    <property type="entry name" value="GNAT FAMILY, PUTATIVE (AFU_ORTHOLOGUE AFUA_3G00765)-RELATED-RELATED"/>
    <property type="match status" value="1"/>
</dbReference>
<dbReference type="Pfam" id="PF13302">
    <property type="entry name" value="Acetyltransf_3"/>
    <property type="match status" value="1"/>
</dbReference>
<comment type="caution">
    <text evidence="2">The sequence shown here is derived from an EMBL/GenBank/DDBJ whole genome shotgun (WGS) entry which is preliminary data.</text>
</comment>
<dbReference type="InterPro" id="IPR051531">
    <property type="entry name" value="N-acetyltransferase"/>
</dbReference>
<dbReference type="InterPro" id="IPR016181">
    <property type="entry name" value="Acyl_CoA_acyltransferase"/>
</dbReference>
<keyword evidence="3" id="KW-1185">Reference proteome</keyword>
<dbReference type="Gene3D" id="3.40.630.30">
    <property type="match status" value="1"/>
</dbReference>
<sequence>MPPASEPWIAAAPLVTPRLRLEPLRVEHATEAVTVFDDVRLHTWTGGSPGTLDQLVDRYGRQSAGRSPDGTQGWLNWMLRRASDEQLVGTVQSTLHRPPAGGVEASLAWVVGHDYQGNGYAREGALAMARWLREQGVTGLVAYIHPEHEASMGIARALGLTASDVVVDGEVRWSDAAR</sequence>
<gene>
    <name evidence="2" type="ORF">GCM10010319_63930</name>
</gene>
<proteinExistence type="predicted"/>
<evidence type="ECO:0000313" key="3">
    <source>
        <dbReference type="Proteomes" id="UP001500063"/>
    </source>
</evidence>
<protein>
    <submittedName>
        <fullName evidence="2">GNAT family N-acetyltransferase</fullName>
    </submittedName>
</protein>
<dbReference type="Proteomes" id="UP001500063">
    <property type="component" value="Unassembled WGS sequence"/>
</dbReference>
<feature type="domain" description="N-acetyltransferase" evidence="1">
    <location>
        <begin position="24"/>
        <end position="178"/>
    </location>
</feature>
<dbReference type="PANTHER" id="PTHR43792:SF16">
    <property type="entry name" value="N-ACETYLTRANSFERASE DOMAIN-CONTAINING PROTEIN"/>
    <property type="match status" value="1"/>
</dbReference>
<dbReference type="EMBL" id="BAAABW010000036">
    <property type="protein sequence ID" value="GAA0376593.1"/>
    <property type="molecule type" value="Genomic_DNA"/>
</dbReference>
<reference evidence="2 3" key="1">
    <citation type="journal article" date="2019" name="Int. J. Syst. Evol. Microbiol.">
        <title>The Global Catalogue of Microorganisms (GCM) 10K type strain sequencing project: providing services to taxonomists for standard genome sequencing and annotation.</title>
        <authorList>
            <consortium name="The Broad Institute Genomics Platform"/>
            <consortium name="The Broad Institute Genome Sequencing Center for Infectious Disease"/>
            <person name="Wu L."/>
            <person name="Ma J."/>
        </authorList>
    </citation>
    <scope>NUCLEOTIDE SEQUENCE [LARGE SCALE GENOMIC DNA]</scope>
    <source>
        <strain evidence="2 3">JCM 4565</strain>
    </source>
</reference>
<dbReference type="RefSeq" id="WP_344123426.1">
    <property type="nucleotide sequence ID" value="NZ_BAAABW010000036.1"/>
</dbReference>
<accession>A0ABN0XY76</accession>
<name>A0ABN0XY76_9ACTN</name>